<dbReference type="RefSeq" id="WP_101519612.1">
    <property type="nucleotide sequence ID" value="NZ_PKLZ01000001.1"/>
</dbReference>
<name>A0A2N5Y6F0_9GAMM</name>
<dbReference type="Pfam" id="PF02049">
    <property type="entry name" value="FliE"/>
    <property type="match status" value="1"/>
</dbReference>
<keyword evidence="6" id="KW-0282">Flagellum</keyword>
<keyword evidence="6" id="KW-0969">Cilium</keyword>
<comment type="caution">
    <text evidence="6">The sequence shown here is derived from an EMBL/GenBank/DDBJ whole genome shotgun (WGS) entry which is preliminary data.</text>
</comment>
<dbReference type="Proteomes" id="UP000234845">
    <property type="component" value="Unassembled WGS sequence"/>
</dbReference>
<keyword evidence="6" id="KW-0966">Cell projection</keyword>
<dbReference type="GO" id="GO:0009425">
    <property type="term" value="C:bacterial-type flagellum basal body"/>
    <property type="evidence" value="ECO:0007669"/>
    <property type="project" value="UniProtKB-SubCell"/>
</dbReference>
<dbReference type="InterPro" id="IPR001624">
    <property type="entry name" value="FliE"/>
</dbReference>
<evidence type="ECO:0000256" key="1">
    <source>
        <dbReference type="ARBA" id="ARBA00004117"/>
    </source>
</evidence>
<reference evidence="7" key="1">
    <citation type="submission" date="2017-11" db="EMBL/GenBank/DDBJ databases">
        <title>The draft genome sequence of Chromatocurvus sp. F02.</title>
        <authorList>
            <person name="Du Z.-J."/>
            <person name="Chang Y.-Q."/>
        </authorList>
    </citation>
    <scope>NUCLEOTIDE SEQUENCE [LARGE SCALE GENOMIC DNA]</scope>
    <source>
        <strain evidence="7">F02</strain>
    </source>
</reference>
<dbReference type="GO" id="GO:0071973">
    <property type="term" value="P:bacterial-type flagellum-dependent cell motility"/>
    <property type="evidence" value="ECO:0007669"/>
    <property type="project" value="InterPro"/>
</dbReference>
<accession>A0A2N5Y6F0</accession>
<evidence type="ECO:0000313" key="7">
    <source>
        <dbReference type="Proteomes" id="UP000234845"/>
    </source>
</evidence>
<dbReference type="AlphaFoldDB" id="A0A2N5Y6F0"/>
<comment type="subcellular location">
    <subcellularLocation>
        <location evidence="1 5">Bacterial flagellum basal body</location>
    </subcellularLocation>
</comment>
<evidence type="ECO:0000256" key="2">
    <source>
        <dbReference type="ARBA" id="ARBA00009272"/>
    </source>
</evidence>
<dbReference type="PRINTS" id="PR01006">
    <property type="entry name" value="FLGHOOKFLIE"/>
</dbReference>
<proteinExistence type="inferred from homology"/>
<dbReference type="OrthoDB" id="8909229at2"/>
<evidence type="ECO:0000313" key="6">
    <source>
        <dbReference type="EMBL" id="PLW83975.1"/>
    </source>
</evidence>
<sequence>MSDMTIQQVLTQMRQLKIEAGAEVQATEGSGKPGFAELLNRSIEQVSDNQQASGQMSAAFERGDPGVDLASVMIAGQKSRISFEAMMQVRNRLVEAYREIQNMPI</sequence>
<dbReference type="GO" id="GO:0005198">
    <property type="term" value="F:structural molecule activity"/>
    <property type="evidence" value="ECO:0007669"/>
    <property type="project" value="UniProtKB-UniRule"/>
</dbReference>
<dbReference type="NCBIfam" id="TIGR00205">
    <property type="entry name" value="fliE"/>
    <property type="match status" value="1"/>
</dbReference>
<dbReference type="PANTHER" id="PTHR34653">
    <property type="match status" value="1"/>
</dbReference>
<dbReference type="PANTHER" id="PTHR34653:SF1">
    <property type="entry name" value="FLAGELLAR HOOK-BASAL BODY COMPLEX PROTEIN FLIE"/>
    <property type="match status" value="1"/>
</dbReference>
<dbReference type="HAMAP" id="MF_00724">
    <property type="entry name" value="FliE"/>
    <property type="match status" value="1"/>
</dbReference>
<comment type="similarity">
    <text evidence="2 5">Belongs to the FliE family.</text>
</comment>
<protein>
    <recommendedName>
        <fullName evidence="3 5">Flagellar hook-basal body complex protein FliE</fullName>
    </recommendedName>
</protein>
<gene>
    <name evidence="5" type="primary">fliE</name>
    <name evidence="6" type="ORF">CWI75_01075</name>
</gene>
<evidence type="ECO:0000256" key="4">
    <source>
        <dbReference type="ARBA" id="ARBA00023143"/>
    </source>
</evidence>
<organism evidence="6 7">
    <name type="scientific">Kineobactrum sediminis</name>
    <dbReference type="NCBI Taxonomy" id="1905677"/>
    <lineage>
        <taxon>Bacteria</taxon>
        <taxon>Pseudomonadati</taxon>
        <taxon>Pseudomonadota</taxon>
        <taxon>Gammaproteobacteria</taxon>
        <taxon>Cellvibrionales</taxon>
        <taxon>Halieaceae</taxon>
        <taxon>Kineobactrum</taxon>
    </lineage>
</organism>
<evidence type="ECO:0000256" key="5">
    <source>
        <dbReference type="HAMAP-Rule" id="MF_00724"/>
    </source>
</evidence>
<evidence type="ECO:0000256" key="3">
    <source>
        <dbReference type="ARBA" id="ARBA00018024"/>
    </source>
</evidence>
<dbReference type="GO" id="GO:0003774">
    <property type="term" value="F:cytoskeletal motor activity"/>
    <property type="evidence" value="ECO:0007669"/>
    <property type="project" value="InterPro"/>
</dbReference>
<keyword evidence="4 5" id="KW-0975">Bacterial flagellum</keyword>
<dbReference type="EMBL" id="PKLZ01000001">
    <property type="protein sequence ID" value="PLW83975.1"/>
    <property type="molecule type" value="Genomic_DNA"/>
</dbReference>
<keyword evidence="7" id="KW-1185">Reference proteome</keyword>